<feature type="chain" id="PRO_5042249486" description="protein S-acyltransferase" evidence="5">
    <location>
        <begin position="22"/>
        <end position="1139"/>
    </location>
</feature>
<dbReference type="PROSITE" id="PS50297">
    <property type="entry name" value="ANK_REP_REGION"/>
    <property type="match status" value="10"/>
</dbReference>
<evidence type="ECO:0000256" key="3">
    <source>
        <dbReference type="ARBA" id="ARBA00023043"/>
    </source>
</evidence>
<reference evidence="8" key="1">
    <citation type="submission" date="2023-03" db="EMBL/GenBank/DDBJ databases">
        <title>Massive genome expansion in bonnet fungi (Mycena s.s.) driven by repeated elements and novel gene families across ecological guilds.</title>
        <authorList>
            <consortium name="Lawrence Berkeley National Laboratory"/>
            <person name="Harder C.B."/>
            <person name="Miyauchi S."/>
            <person name="Viragh M."/>
            <person name="Kuo A."/>
            <person name="Thoen E."/>
            <person name="Andreopoulos B."/>
            <person name="Lu D."/>
            <person name="Skrede I."/>
            <person name="Drula E."/>
            <person name="Henrissat B."/>
            <person name="Morin E."/>
            <person name="Kohler A."/>
            <person name="Barry K."/>
            <person name="LaButti K."/>
            <person name="Morin E."/>
            <person name="Salamov A."/>
            <person name="Lipzen A."/>
            <person name="Mereny Z."/>
            <person name="Hegedus B."/>
            <person name="Baldrian P."/>
            <person name="Stursova M."/>
            <person name="Weitz H."/>
            <person name="Taylor A."/>
            <person name="Grigoriev I.V."/>
            <person name="Nagy L.G."/>
            <person name="Martin F."/>
            <person name="Kauserud H."/>
        </authorList>
    </citation>
    <scope>NUCLEOTIDE SEQUENCE</scope>
    <source>
        <strain evidence="8">CBHHK200</strain>
    </source>
</reference>
<feature type="repeat" description="ANK" evidence="4">
    <location>
        <begin position="1074"/>
        <end position="1106"/>
    </location>
</feature>
<keyword evidence="3 4" id="KW-0040">ANK repeat</keyword>
<dbReference type="InterPro" id="IPR056884">
    <property type="entry name" value="NPHP3-like_N"/>
</dbReference>
<dbReference type="EC" id="2.3.1.225" evidence="1"/>
<dbReference type="PROSITE" id="PS50088">
    <property type="entry name" value="ANK_REPEAT"/>
    <property type="match status" value="12"/>
</dbReference>
<accession>A0AAD6RZN0</accession>
<feature type="repeat" description="ANK" evidence="4">
    <location>
        <begin position="741"/>
        <end position="770"/>
    </location>
</feature>
<feature type="repeat" description="ANK" evidence="4">
    <location>
        <begin position="806"/>
        <end position="838"/>
    </location>
</feature>
<dbReference type="PANTHER" id="PTHR24161">
    <property type="entry name" value="ANK_REP_REGION DOMAIN-CONTAINING PROTEIN-RELATED"/>
    <property type="match status" value="1"/>
</dbReference>
<keyword evidence="9" id="KW-1185">Reference proteome</keyword>
<dbReference type="SMART" id="SM00248">
    <property type="entry name" value="ANK"/>
    <property type="match status" value="13"/>
</dbReference>
<feature type="repeat" description="ANK" evidence="4">
    <location>
        <begin position="676"/>
        <end position="708"/>
    </location>
</feature>
<dbReference type="EMBL" id="JARJCM010000369">
    <property type="protein sequence ID" value="KAJ7017942.1"/>
    <property type="molecule type" value="Genomic_DNA"/>
</dbReference>
<feature type="repeat" description="ANK" evidence="4">
    <location>
        <begin position="773"/>
        <end position="805"/>
    </location>
</feature>
<evidence type="ECO:0000259" key="6">
    <source>
        <dbReference type="Pfam" id="PF22939"/>
    </source>
</evidence>
<sequence length="1139" mass="125268">MAEVVGLVASVLQLVSTFASAVTLIKDLHNAPREHLQLFSEIQSLQLLIAALQSRVNATTFTAGMKKLQDPLLQLEETLNHCNKKLQAGGPLTRAISWTVWNKKEANEDLDKIERFKTLLNSWLTLDIWDISQQQNKNYNDQRQDHYSILTSVSAVAQQQKQNHNEERQDHYRILTSVQGFVNQQEEKQAAAEHNKITEWLSPLNSFQRQLDIFSTLQPGTGRWLLAHTLFKTWEDDCGQTLWGRGIRGAGKTVLTSLVIHHLEARDDNIGIAWVYLNHKESDIQTPTQPTPKELLEAFPSIIAGYSQVYLIIDAFDEYPEDRRYVLLKFLGTISSTVNLMITSRPHLNLDDSFPNIQTVQILAADGDIHKFVDMQISNSPRLSKHVRAQSKLRDEILAQISQNAQGMFLLAKLHIDSLTAKLTIKAVREALQHLPQDLNHTYDEALGRIDSQNEDERKLARLVLMWVANAKRPLAVGELREALAIEPGSTFLDPDNLLDIDTILSVCAGLVIVDNLKSIVRLIHYTTQHYFDSIQADQFPHVHAEIALRCFTYLSATEFVSVVGDNKLNSLTAAGLLRKHPFIEYCHHFLGHAGAEELFLQDQIVQYLKQAVRWQHLWSVCVRELHGNNSPWTHSRGYFTWEKDTSPLWVSAAFNLQATVAHLLEEQTLACDQNTKDCSLMVAAYYDHSQVVQLLIEKGANANSQGAMYDAANRGNHSTVQALIRGGADLNFSPSRICGTPLWAAATRGHHSIVQIMVENGVDVNVNEHGEFHSSALQAAAYYGYYNTVQLLLEMGAHVNARGGECGTALQAATYRGQDSVVELLMQNGADVNAPPGKHGTALQAAMKGGHTLLAQWLIQKGADVNAQGRAYTAEELDRQFETPLQAAIAKGQDSVVKALIECASVDIRARLCTRALRDAAHYGNYSVVQLLIGKGTDVNAEGRLHYTALQAAAKEGHDSVVRLLIEKGADINASGEGGTALQAAARHGRYAIVQLLVSKGADLNVQGGMALQTAALARHSSIIKWLLEQGVNINACGGEYGTALQAAVCGGSDSLVRILLARGANVNVVGGKYGTALQAAASCGTLEMVELLLDKGADVNLPSGASPTTVQAATRRGLKYKSMVELLIAHGVYITNS</sequence>
<dbReference type="InterPro" id="IPR027417">
    <property type="entry name" value="P-loop_NTPase"/>
</dbReference>
<feature type="signal peptide" evidence="5">
    <location>
        <begin position="1"/>
        <end position="21"/>
    </location>
</feature>
<dbReference type="Gene3D" id="1.25.40.20">
    <property type="entry name" value="Ankyrin repeat-containing domain"/>
    <property type="match status" value="4"/>
</dbReference>
<feature type="repeat" description="ANK" evidence="4">
    <location>
        <begin position="917"/>
        <end position="945"/>
    </location>
</feature>
<dbReference type="Pfam" id="PF12796">
    <property type="entry name" value="Ank_2"/>
    <property type="match status" value="4"/>
</dbReference>
<comment type="caution">
    <text evidence="8">The sequence shown here is derived from an EMBL/GenBank/DDBJ whole genome shotgun (WGS) entry which is preliminary data.</text>
</comment>
<dbReference type="Pfam" id="PF22939">
    <property type="entry name" value="WHD_GPIID"/>
    <property type="match status" value="1"/>
</dbReference>
<feature type="repeat" description="ANK" evidence="4">
    <location>
        <begin position="704"/>
        <end position="736"/>
    </location>
</feature>
<proteinExistence type="predicted"/>
<feature type="repeat" description="ANK" evidence="4">
    <location>
        <begin position="946"/>
        <end position="978"/>
    </location>
</feature>
<evidence type="ECO:0000256" key="5">
    <source>
        <dbReference type="SAM" id="SignalP"/>
    </source>
</evidence>
<gene>
    <name evidence="8" type="ORF">C8F04DRAFT_1243607</name>
</gene>
<dbReference type="InterPro" id="IPR036770">
    <property type="entry name" value="Ankyrin_rpt-contain_sf"/>
</dbReference>
<dbReference type="Pfam" id="PF24883">
    <property type="entry name" value="NPHP3_N"/>
    <property type="match status" value="1"/>
</dbReference>
<dbReference type="InterPro" id="IPR002110">
    <property type="entry name" value="Ankyrin_rpt"/>
</dbReference>
<feature type="repeat" description="ANK" evidence="4">
    <location>
        <begin position="839"/>
        <end position="871"/>
    </location>
</feature>
<dbReference type="InterPro" id="IPR054471">
    <property type="entry name" value="GPIID_WHD"/>
</dbReference>
<dbReference type="PRINTS" id="PR01415">
    <property type="entry name" value="ANKYRIN"/>
</dbReference>
<keyword evidence="2" id="KW-0677">Repeat</keyword>
<evidence type="ECO:0000313" key="8">
    <source>
        <dbReference type="EMBL" id="KAJ7017942.1"/>
    </source>
</evidence>
<dbReference type="Gene3D" id="3.40.50.300">
    <property type="entry name" value="P-loop containing nucleotide triphosphate hydrolases"/>
    <property type="match status" value="1"/>
</dbReference>
<feature type="repeat" description="ANK" evidence="4">
    <location>
        <begin position="1008"/>
        <end position="1040"/>
    </location>
</feature>
<feature type="repeat" description="ANK" evidence="4">
    <location>
        <begin position="978"/>
        <end position="1010"/>
    </location>
</feature>
<dbReference type="PANTHER" id="PTHR24161:SF85">
    <property type="entry name" value="PALMITOYLTRANSFERASE HIP14"/>
    <property type="match status" value="1"/>
</dbReference>
<evidence type="ECO:0000256" key="1">
    <source>
        <dbReference type="ARBA" id="ARBA00012210"/>
    </source>
</evidence>
<feature type="domain" description="Nephrocystin 3-like N-terminal" evidence="7">
    <location>
        <begin position="220"/>
        <end position="288"/>
    </location>
</feature>
<evidence type="ECO:0000313" key="9">
    <source>
        <dbReference type="Proteomes" id="UP001218188"/>
    </source>
</evidence>
<feature type="domain" description="GPI inositol-deacylase winged helix" evidence="6">
    <location>
        <begin position="456"/>
        <end position="532"/>
    </location>
</feature>
<dbReference type="SUPFAM" id="SSF52540">
    <property type="entry name" value="P-loop containing nucleoside triphosphate hydrolases"/>
    <property type="match status" value="1"/>
</dbReference>
<name>A0AAD6RZN0_9AGAR</name>
<dbReference type="Proteomes" id="UP001218188">
    <property type="component" value="Unassembled WGS sequence"/>
</dbReference>
<organism evidence="8 9">
    <name type="scientific">Mycena alexandri</name>
    <dbReference type="NCBI Taxonomy" id="1745969"/>
    <lineage>
        <taxon>Eukaryota</taxon>
        <taxon>Fungi</taxon>
        <taxon>Dikarya</taxon>
        <taxon>Basidiomycota</taxon>
        <taxon>Agaricomycotina</taxon>
        <taxon>Agaricomycetes</taxon>
        <taxon>Agaricomycetidae</taxon>
        <taxon>Agaricales</taxon>
        <taxon>Marasmiineae</taxon>
        <taxon>Mycenaceae</taxon>
        <taxon>Mycena</taxon>
    </lineage>
</organism>
<evidence type="ECO:0000256" key="4">
    <source>
        <dbReference type="PROSITE-ProRule" id="PRU00023"/>
    </source>
</evidence>
<dbReference type="GO" id="GO:0019706">
    <property type="term" value="F:protein-cysteine S-palmitoyltransferase activity"/>
    <property type="evidence" value="ECO:0007669"/>
    <property type="project" value="UniProtKB-EC"/>
</dbReference>
<dbReference type="SUPFAM" id="SSF48403">
    <property type="entry name" value="Ankyrin repeat"/>
    <property type="match status" value="3"/>
</dbReference>
<evidence type="ECO:0000256" key="2">
    <source>
        <dbReference type="ARBA" id="ARBA00022737"/>
    </source>
</evidence>
<dbReference type="Pfam" id="PF00023">
    <property type="entry name" value="Ank"/>
    <property type="match status" value="3"/>
</dbReference>
<protein>
    <recommendedName>
        <fullName evidence="1">protein S-acyltransferase</fullName>
        <ecNumber evidence="1">2.3.1.225</ecNumber>
    </recommendedName>
</protein>
<keyword evidence="5" id="KW-0732">Signal</keyword>
<dbReference type="AlphaFoldDB" id="A0AAD6RZN0"/>
<feature type="repeat" description="ANK" evidence="4">
    <location>
        <begin position="1041"/>
        <end position="1073"/>
    </location>
</feature>
<evidence type="ECO:0000259" key="7">
    <source>
        <dbReference type="Pfam" id="PF24883"/>
    </source>
</evidence>